<organism evidence="1 2">
    <name type="scientific">Pistacia integerrima</name>
    <dbReference type="NCBI Taxonomy" id="434235"/>
    <lineage>
        <taxon>Eukaryota</taxon>
        <taxon>Viridiplantae</taxon>
        <taxon>Streptophyta</taxon>
        <taxon>Embryophyta</taxon>
        <taxon>Tracheophyta</taxon>
        <taxon>Spermatophyta</taxon>
        <taxon>Magnoliopsida</taxon>
        <taxon>eudicotyledons</taxon>
        <taxon>Gunneridae</taxon>
        <taxon>Pentapetalae</taxon>
        <taxon>rosids</taxon>
        <taxon>malvids</taxon>
        <taxon>Sapindales</taxon>
        <taxon>Anacardiaceae</taxon>
        <taxon>Pistacia</taxon>
    </lineage>
</organism>
<keyword evidence="2" id="KW-1185">Reference proteome</keyword>
<evidence type="ECO:0000313" key="2">
    <source>
        <dbReference type="Proteomes" id="UP001163603"/>
    </source>
</evidence>
<dbReference type="EMBL" id="CM047747">
    <property type="protein sequence ID" value="KAJ0016583.1"/>
    <property type="molecule type" value="Genomic_DNA"/>
</dbReference>
<comment type="caution">
    <text evidence="1">The sequence shown here is derived from an EMBL/GenBank/DDBJ whole genome shotgun (WGS) entry which is preliminary data.</text>
</comment>
<protein>
    <submittedName>
        <fullName evidence="1">Uncharacterized protein</fullName>
    </submittedName>
</protein>
<evidence type="ECO:0000313" key="1">
    <source>
        <dbReference type="EMBL" id="KAJ0016583.1"/>
    </source>
</evidence>
<dbReference type="Proteomes" id="UP001163603">
    <property type="component" value="Chromosome 12"/>
</dbReference>
<name>A0ACC0XG53_9ROSI</name>
<proteinExistence type="predicted"/>
<reference evidence="2" key="1">
    <citation type="journal article" date="2023" name="G3 (Bethesda)">
        <title>Genome assembly and association tests identify interacting loci associated with vigor, precocity, and sex in interspecific pistachio rootstocks.</title>
        <authorList>
            <person name="Palmer W."/>
            <person name="Jacygrad E."/>
            <person name="Sagayaradj S."/>
            <person name="Cavanaugh K."/>
            <person name="Han R."/>
            <person name="Bertier L."/>
            <person name="Beede B."/>
            <person name="Kafkas S."/>
            <person name="Golino D."/>
            <person name="Preece J."/>
            <person name="Michelmore R."/>
        </authorList>
    </citation>
    <scope>NUCLEOTIDE SEQUENCE [LARGE SCALE GENOMIC DNA]</scope>
</reference>
<accession>A0ACC0XG53</accession>
<sequence length="191" mass="20847">MKGSGEGQGETQEEGAGLEGSGEGVDISHYLCSSTNYRRKEILHPLDAEATNVEGKTARAIFTEQHKELKDKAGRWIKDTVNSCLMAATIIATVVFAAALKVPGGSKEKTGTPHFVRRASFIIFAISDAIVLILSSYSILSTFSINISNDRSVLCDYVHCLQRWDAVDSYSCYGNGLFHELHVLGESSNYH</sequence>
<gene>
    <name evidence="1" type="ORF">Pint_12293</name>
</gene>